<dbReference type="InterPro" id="IPR013122">
    <property type="entry name" value="PKD1_2_channel"/>
</dbReference>
<dbReference type="SUPFAM" id="SSF49299">
    <property type="entry name" value="PKD domain"/>
    <property type="match status" value="8"/>
</dbReference>
<keyword evidence="16" id="KW-0732">Signal</keyword>
<proteinExistence type="inferred from homology"/>
<evidence type="ECO:0000256" key="3">
    <source>
        <dbReference type="ARBA" id="ARBA00007200"/>
    </source>
</evidence>
<dbReference type="CDD" id="cd00037">
    <property type="entry name" value="CLECT"/>
    <property type="match status" value="1"/>
</dbReference>
<dbReference type="PANTHER" id="PTHR46730">
    <property type="entry name" value="POLYCYSTIN-1"/>
    <property type="match status" value="1"/>
</dbReference>
<feature type="domain" description="REJ" evidence="21">
    <location>
        <begin position="1773"/>
        <end position="2450"/>
    </location>
</feature>
<dbReference type="SMART" id="SM00089">
    <property type="entry name" value="PKD"/>
    <property type="match status" value="12"/>
</dbReference>
<evidence type="ECO:0000256" key="9">
    <source>
        <dbReference type="ARBA" id="ARBA00023136"/>
    </source>
</evidence>
<dbReference type="InterPro" id="IPR057244">
    <property type="entry name" value="GAIN_B"/>
</dbReference>
<dbReference type="GO" id="GO:0005929">
    <property type="term" value="C:cilium"/>
    <property type="evidence" value="ECO:0007669"/>
    <property type="project" value="UniProtKB-SubCell"/>
</dbReference>
<dbReference type="InterPro" id="IPR013783">
    <property type="entry name" value="Ig-like_fold"/>
</dbReference>
<dbReference type="GO" id="GO:0005886">
    <property type="term" value="C:plasma membrane"/>
    <property type="evidence" value="ECO:0007669"/>
    <property type="project" value="UniProtKB-SubCell"/>
</dbReference>
<evidence type="ECO:0000256" key="14">
    <source>
        <dbReference type="SAM" id="MobiDB-lite"/>
    </source>
</evidence>
<dbReference type="InterPro" id="IPR000601">
    <property type="entry name" value="PKD_dom"/>
</dbReference>
<comment type="caution">
    <text evidence="22">The sequence shown here is derived from an EMBL/GenBank/DDBJ whole genome shotgun (WGS) entry which is preliminary data.</text>
</comment>
<feature type="transmembrane region" description="Helical" evidence="15">
    <location>
        <begin position="3623"/>
        <end position="3643"/>
    </location>
</feature>
<evidence type="ECO:0000256" key="6">
    <source>
        <dbReference type="ARBA" id="ARBA00022737"/>
    </source>
</evidence>
<dbReference type="SMART" id="SM00303">
    <property type="entry name" value="GPS"/>
    <property type="match status" value="1"/>
</dbReference>
<dbReference type="SUPFAM" id="SSF56436">
    <property type="entry name" value="C-type lectin-like"/>
    <property type="match status" value="1"/>
</dbReference>
<gene>
    <name evidence="22" type="ORF">IRJ41_020225</name>
</gene>
<keyword evidence="8" id="KW-0969">Cilium</keyword>
<evidence type="ECO:0000256" key="8">
    <source>
        <dbReference type="ARBA" id="ARBA00023069"/>
    </source>
</evidence>
<feature type="transmembrane region" description="Helical" evidence="15">
    <location>
        <begin position="3302"/>
        <end position="3322"/>
    </location>
</feature>
<comment type="subcellular location">
    <subcellularLocation>
        <location evidence="2">Cell membrane</location>
        <topology evidence="2">Multi-pass membrane protein</topology>
    </subcellularLocation>
    <subcellularLocation>
        <location evidence="1">Cell projection</location>
        <location evidence="1">Cilium</location>
    </subcellularLocation>
</comment>
<dbReference type="Pfam" id="PF02010">
    <property type="entry name" value="REJ"/>
    <property type="match status" value="1"/>
</dbReference>
<dbReference type="GO" id="GO:0005261">
    <property type="term" value="F:monoatomic cation channel activity"/>
    <property type="evidence" value="ECO:0007669"/>
    <property type="project" value="TreeGrafter"/>
</dbReference>
<dbReference type="EMBL" id="JAFHDT010000018">
    <property type="protein sequence ID" value="KAI7797207.1"/>
    <property type="molecule type" value="Genomic_DNA"/>
</dbReference>
<dbReference type="CDD" id="cd00146">
    <property type="entry name" value="PKD"/>
    <property type="match status" value="5"/>
</dbReference>
<dbReference type="InterPro" id="IPR035986">
    <property type="entry name" value="PKD_dom_sf"/>
</dbReference>
<dbReference type="InterPro" id="IPR001304">
    <property type="entry name" value="C-type_lectin-like"/>
</dbReference>
<keyword evidence="7 15" id="KW-1133">Transmembrane helix</keyword>
<dbReference type="InterPro" id="IPR000434">
    <property type="entry name" value="PC1"/>
</dbReference>
<feature type="transmembrane region" description="Helical" evidence="15">
    <location>
        <begin position="2928"/>
        <end position="2950"/>
    </location>
</feature>
<feature type="compositionally biased region" description="Low complexity" evidence="14">
    <location>
        <begin position="3800"/>
        <end position="3813"/>
    </location>
</feature>
<feature type="transmembrane region" description="Helical" evidence="15">
    <location>
        <begin position="2888"/>
        <end position="2908"/>
    </location>
</feature>
<feature type="non-terminal residue" evidence="22">
    <location>
        <position position="4025"/>
    </location>
</feature>
<comment type="similarity">
    <text evidence="3">Belongs to the polycystin family.</text>
</comment>
<evidence type="ECO:0000259" key="18">
    <source>
        <dbReference type="PROSITE" id="PS50093"/>
    </source>
</evidence>
<dbReference type="InterPro" id="IPR000203">
    <property type="entry name" value="GPS"/>
</dbReference>
<evidence type="ECO:0000259" key="20">
    <source>
        <dbReference type="PROSITE" id="PS50221"/>
    </source>
</evidence>
<evidence type="ECO:0000256" key="4">
    <source>
        <dbReference type="ARBA" id="ARBA00022475"/>
    </source>
</evidence>
<evidence type="ECO:0000256" key="13">
    <source>
        <dbReference type="PROSITE-ProRule" id="PRU00152"/>
    </source>
</evidence>
<comment type="caution">
    <text evidence="13">Lacks conserved residue(s) required for the propagation of feature annotation.</text>
</comment>
<feature type="transmembrane region" description="Helical" evidence="15">
    <location>
        <begin position="3569"/>
        <end position="3589"/>
    </location>
</feature>
<dbReference type="Gene3D" id="2.60.60.20">
    <property type="entry name" value="PLAT/LH2 domain"/>
    <property type="match status" value="1"/>
</dbReference>
<dbReference type="InterPro" id="IPR042060">
    <property type="entry name" value="PLAT_polycystin1"/>
</dbReference>
<keyword evidence="11" id="KW-0325">Glycoprotein</keyword>
<dbReference type="PRINTS" id="PR00500">
    <property type="entry name" value="POLYCYSTIN1"/>
</dbReference>
<dbReference type="SMART" id="SM00308">
    <property type="entry name" value="LH2"/>
    <property type="match status" value="1"/>
</dbReference>
<dbReference type="SMART" id="SM00034">
    <property type="entry name" value="CLECT"/>
    <property type="match status" value="1"/>
</dbReference>
<dbReference type="InterPro" id="IPR016186">
    <property type="entry name" value="C-type_lectin-like/link_sf"/>
</dbReference>
<feature type="transmembrane region" description="Helical" evidence="15">
    <location>
        <begin position="3719"/>
        <end position="3743"/>
    </location>
</feature>
<keyword evidence="23" id="KW-1185">Reference proteome</keyword>
<evidence type="ECO:0000256" key="12">
    <source>
        <dbReference type="ARBA" id="ARBA00023273"/>
    </source>
</evidence>
<feature type="compositionally biased region" description="Basic and acidic residues" evidence="14">
    <location>
        <begin position="3066"/>
        <end position="3082"/>
    </location>
</feature>
<evidence type="ECO:0000256" key="16">
    <source>
        <dbReference type="SAM" id="SignalP"/>
    </source>
</evidence>
<evidence type="ECO:0000256" key="7">
    <source>
        <dbReference type="ARBA" id="ARBA00022989"/>
    </source>
</evidence>
<keyword evidence="5 15" id="KW-0812">Transmembrane</keyword>
<dbReference type="InterPro" id="IPR014010">
    <property type="entry name" value="REJ_dom"/>
</dbReference>
<organism evidence="22 23">
    <name type="scientific">Triplophysa rosa</name>
    <name type="common">Cave loach</name>
    <dbReference type="NCBI Taxonomy" id="992332"/>
    <lineage>
        <taxon>Eukaryota</taxon>
        <taxon>Metazoa</taxon>
        <taxon>Chordata</taxon>
        <taxon>Craniata</taxon>
        <taxon>Vertebrata</taxon>
        <taxon>Euteleostomi</taxon>
        <taxon>Actinopterygii</taxon>
        <taxon>Neopterygii</taxon>
        <taxon>Teleostei</taxon>
        <taxon>Ostariophysi</taxon>
        <taxon>Cypriniformes</taxon>
        <taxon>Nemacheilidae</taxon>
        <taxon>Triplophysa</taxon>
    </lineage>
</organism>
<feature type="transmembrane region" description="Helical" evidence="15">
    <location>
        <begin position="3215"/>
        <end position="3235"/>
    </location>
</feature>
<feature type="domain" description="C-type lectin" evidence="17">
    <location>
        <begin position="34"/>
        <end position="140"/>
    </location>
</feature>
<keyword evidence="10" id="KW-1015">Disulfide bond</keyword>
<feature type="domain" description="PKD" evidence="18">
    <location>
        <begin position="1084"/>
        <end position="1168"/>
    </location>
</feature>
<evidence type="ECO:0000259" key="19">
    <source>
        <dbReference type="PROSITE" id="PS50095"/>
    </source>
</evidence>
<evidence type="ECO:0000259" key="21">
    <source>
        <dbReference type="PROSITE" id="PS51111"/>
    </source>
</evidence>
<evidence type="ECO:0000256" key="11">
    <source>
        <dbReference type="ARBA" id="ARBA00023180"/>
    </source>
</evidence>
<feature type="domain" description="PKD" evidence="18">
    <location>
        <begin position="937"/>
        <end position="992"/>
    </location>
</feature>
<dbReference type="PROSITE" id="PS50041">
    <property type="entry name" value="C_TYPE_LECTIN_2"/>
    <property type="match status" value="1"/>
</dbReference>
<dbReference type="Pfam" id="PF20519">
    <property type="entry name" value="Polycystin_dom"/>
    <property type="match status" value="1"/>
</dbReference>
<feature type="chain" id="PRO_5040735206" evidence="16">
    <location>
        <begin position="21"/>
        <end position="4025"/>
    </location>
</feature>
<dbReference type="CDD" id="cd01752">
    <property type="entry name" value="PLAT_polycystin"/>
    <property type="match status" value="1"/>
</dbReference>
<feature type="transmembrane region" description="Helical" evidence="15">
    <location>
        <begin position="3533"/>
        <end position="3557"/>
    </location>
</feature>
<sequence>ANIVHLLLIWTLCLFTSCFSVEYYCPKGAKIDRDGLRCYWMPTFTSMWLEARGICQRENEGDLAMVDSVTVQTFIQNSFQMEAPVWVWLRNGMAQALFDDLDAITFQPGDRAIKLCTSMALATGQWMNEKCDNGNFIICQKRISVSLPSLESYVTGVPLMSAIYTVSQIQLLPSPPDPGQRRVEIMLFPGLWFSHEGQVISLDLVAQPSDQVTFARVQILRPYCSLTHHLVPPGCSSLLNAFSCCTLMPMCNTTGACASGLYWCHLLEICLPVTSPCSPYHSSNSGRVFPLPPRYPAASPYFHLMADMALKLEPSADHTYISVTTQDKDITVYPDDILAVQHNRRAGEFLHCVASTSSTWRQSYLSLHGPEWGGWVEGVLSAQSGEGQWLDGVVCDIRVIYEDTMSHYGIPTIPSTMQTTVQTNGPIKAHCPVTGLQLLHPKLDKNNQMHVAVNAPTLIVIKVTSGESATSSWSAPVDKNKVLFHSFCPAEMPETKVVCVRSPDTWFSHVYMVLSGEVEHLLNITASNSNNFQTLSVRVVGHIPVTGLSIQPQGVSRVLVDVPQLFTASVATGSSVSFSWVIDDLAQFPHTGDSYSVVFKKPAEYKLKLIGRNPVSSQLIEVKITADLMTPLADLAVISMPGAIAVHTSSVYTIRVKADISIGVTISWDFGDSTTSVSHTVSAASQMKDSYEHQIVKHIYLQDSAHHAYSFQGDYTLKIKAYNEYDHIEKAVFVKVRAPLSRLLVSSSLNVCQVNSSILFDVTLWPSSYGVLYSWNFGDDSKEIKEYNSKVRHVFKKPCSYNVTVCSNNTLSVLCNYTDVEIVESVSGLWLNYTGSIELNSIFEIIGKVSSGTSLKWTFEFGDGSVFKDYSECSVSYIYKSPGNYTVHVTAYNSVSREQQSVNVEVFKLFISDILPSGCIASITEIDFEVLVKGFIPILTFNWDFGDGTPTSFVKGTATVTHTFLSSGIFTVGVNARSPVGSVYYQTSICVEGRITDVELQSAKSTVAVSEEICFDVSVTPKEGDYMFWWNNNFSSDAPVIGLSHHCFVFSADGLYEISVQSGNKVSNKTAKMTIFVQRPIFDLSIKYEGNHVALTVNQSTYFWAEFSGRIDDFQWDFGDGSLKMVGRNQSHIFRFPGRFRVTVTSSNAVSSDSVSVEVEVQTPLTYLTVNTSRPFAEVGTEILIKAQTDIIDNVKFHWTVNSLSPPTLGTSEFLYVFPKAGVFQVQVTAQNLVSLLETKFDIEVIERIDEGQIRCKGLQSAKYFLTNQTVVLTASVAHGSNLTYEWLTRQSGVYKTVSNSKQFELLTNNPGDIHVKVLVSNVIGSVDSELSLRAVEFVSGVSISSPVNVLTKDKAVRISVSVASGTDLQYSWFLDSEHSPVISDVPFILHTFNVIGVIKLKVSVLNMFGSADATKLLDVQERISEVDFTINEQSKPFFVTSHSLLFLRGFAKTGNVLHWEWALTLHNNTVVFLSDNQTVSYSSVDVADHHVSLNASNDISWKIVSYTVLVQDAIQGLSLSISNSVVCENDPVTFIPLVSHGSEVSFTLEFVNESSSVDIQQNFTTSALSVGNHLVRAKAKNKVSEQMATVTVQVVDKIKDLHLFGCCSVVLEASKNITFQVVENSTSQVNYHWTFLLNGIFSSQEIGQNVHFTPITNGSLSITVKADNGFCSQSLSITAIVQKHVREVKLLSSHDGAFIDYPIHFVAITDGGSDLKFIWDFGKPSGGTLVTESNAQDHKYNVTGRFVVHLTAFNNVSQISTQISVEVQKLECTQPHVYLVEELSQIVKSRSSLFEARVDLKGCITRKALYQWEIFKGPDCSAMVKITVNDLVDVTTPLLFLPKHSLKVGNYCLTFTTRLQGTPLKHHKTINITVVHSQLVPMIKGGSHRIWSSQKDLLLDATESCDPDSVKDDNLFRFHWDNTIENTTTTSSIFSTFHQPITKNGSILLIPRSALFPGIVYHFTLTLYKDGRQPVSASQTVTVYETAVLPVAVKCTSCYSLFSFHVSPSRNVALAGHCSSCKDTVQYTWGAENQRGEPLLLYEVTTSTGKHSKHLVIRPGVLMEGHEYTFTLNVSEPSSGLWGSASINLIPNRPPYGGICTLSPDDSLHFLETMASYNCSGWMDDDGESAQLIFSLQVAQCEDFGPLCPLLTLYRGTHSIFGSLVPMGSASKMENRSAIHVLVKVEDNMGASVIAVRKSLTVLLSERHSTEWLRNRSQSEFRALLQQGNPQDIIQYSVALTSQLNQLKTVSSQELEDKIQMRGNVTRALASLPVSSIQDAAQISSALAQSTAIPSEVRCKSCHAKVLKVTGKMIKVMREQTGQSDIDPTDTGRNILSVLSSTLTADHSHRSHSSLKQSHTSAMAASTLSQILELMRSLMMSRMRGEEALSLAVPKISAVGVRGDPTKDLLCADPFSSCQFYVPSALSSQLKEKNQEVLQIFLEMAADENPFIQDAELPLSTTLAAMEFATAQGQPIPIANLTSDTAIQFTLHKKRSETEDERLLGEKFTLPTKGSVNFTVKALETDPQAGLYVSLNFSLIPGPSKTASGLVWISVSDQSDHSSQRVHSKAVTIALSSETSSLEHTIFLTPLLNGSAKDLFVNLTSSIDTDVSISALVFSALCRFFSVDEKHWSSEGLRPLSNSSPHVARCLTEHLTMFGASLFVHPETLLLLPPSEEPVKNVMVGIVCGVLLLIHLLVGLIAHKLDHLESLRLSCVPLCGQKGRYQYRILVKTGWKRGSGTTAHVGISLHGLYKSGSRHLQREGAFQRNSLDDFQIETDANLGEIWKIRIWHDNTGLDPSWYLQHVIVWDLQTENLFFFLVEDWLSVENERNSGRVEKVVLASCPQELQQFRRVLQAQLLFGLREHHLWISLWERPAHSSFSRAQRVTCCCLLLHLYLAAGAAWYGAVGRKGSSAPVSTHMLMNAETILVGMTVAALMFPLQTVLRLLFQKSKVTLALSLPPSPVSHSVEMDVFLNGPNFSCSSFLSLPTGPDSSIYDGPSPFTNSLQSKNLDSEFWKDSDHSDDRLDHWASCDSIFGLSELSGATNLLKRKKALLQLHLSTPTSDHDALEPTKSPEEDLRSLSGDMDPTNTLSSEPAASDSGHFTPNESTLSEDQDSLCSDWSDLSLDTPTYETDFHKSCATLSVLSEASTFLPSLPPDSISTTSNTRIGVVRGVPASSLPACVLRVVHLLVAVLLGTCLALVGLYGSRFSSSVVLMWLVSALSAFLTSSLLLEPFAICVQALYLAAVVRPVDPEVEERLAQETEVRRTEDDVGDKVHPPSGYGLLQAKEEARKLKKLRVLMRNCLVYMLFLLVVLMVNYQENVQETSSRLLHSAIKHTLISASPEQPALNALSGWMNAEQWIDKKLTSHLYKNPSLSLIGLPRLQKIHSQDFCSQNIRDLFQSGRHPLMLASHFSSHANPGHQRSSESIRNTPALLTRSSKDVLCTSDQTEKVFLGNSSESARRILSELQTSNWMTTGTQAALIEFTQYHKETSILAPVSILLDQKQTGQIFAFISIQPFHVTPFSGADLHVTLTVLLLLFGLCFLSAEIWTWMRKPHHYLRQTCCWFQLLLAFLTLAAAVLRLYFLSTAESCLSRHRLQPDSFTDFQSVASLARKSSQLSAVLLTLLVLKMVGVLRFVRRWLVLGRVIRQVFPQICTVTLLLLLLLLLFSHTGIMLFSSSVEGFRTLGQASHSLLCLLRGHNSLHRLFEQHPVVGPLYCLCALGIAFWVVGRLCAAVLIQTYRMVQADINRPPIEPQDYEMVQFLIKRLKLWMGLSKTKEFRHRVKFEGMVPPPSRSSQDSQASNFSSPMGPRQASPASMASDFTVNSDSLDFNHYVDRLAPVVDSLLACFDRINHVTEEVYNFELQLEEVQKIISQRKHPQQVTTKGRTPTPKLPLHAQTPSTSFLECNSSPSSVQGISKGLPHRRGTHSESSFLGPSFRFSKRILSALDGRKNSASSGNGGVPKRRAWNSMTCHSADTAQRLPGSQRVVILPVRPCSEEGDRELVQHGVSIKRQAWHTE</sequence>
<dbReference type="InterPro" id="IPR016187">
    <property type="entry name" value="CTDL_fold"/>
</dbReference>
<keyword evidence="4" id="KW-1003">Cell membrane</keyword>
<dbReference type="Gene3D" id="2.60.40.10">
    <property type="entry name" value="Immunoglobulins"/>
    <property type="match status" value="5"/>
</dbReference>
<evidence type="ECO:0000256" key="10">
    <source>
        <dbReference type="ARBA" id="ARBA00023157"/>
    </source>
</evidence>
<feature type="domain" description="PKD" evidence="18">
    <location>
        <begin position="850"/>
        <end position="906"/>
    </location>
</feature>
<accession>A0A9W7WDJ2</accession>
<feature type="compositionally biased region" description="Polar residues" evidence="14">
    <location>
        <begin position="3090"/>
        <end position="3112"/>
    </location>
</feature>
<keyword evidence="9 15" id="KW-0472">Membrane</keyword>
<feature type="region of interest" description="Disordered" evidence="14">
    <location>
        <begin position="3063"/>
        <end position="3118"/>
    </location>
</feature>
<keyword evidence="6" id="KW-0677">Repeat</keyword>
<dbReference type="FunFam" id="2.60.60.20:FF:000012">
    <property type="entry name" value="polycystin-1 isoform X2"/>
    <property type="match status" value="1"/>
</dbReference>
<dbReference type="InterPro" id="IPR002859">
    <property type="entry name" value="PKD/REJ-like"/>
</dbReference>
<evidence type="ECO:0000313" key="23">
    <source>
        <dbReference type="Proteomes" id="UP001059041"/>
    </source>
</evidence>
<dbReference type="GO" id="GO:0006816">
    <property type="term" value="P:calcium ion transport"/>
    <property type="evidence" value="ECO:0007669"/>
    <property type="project" value="TreeGrafter"/>
</dbReference>
<feature type="domain" description="PKD" evidence="18">
    <location>
        <begin position="771"/>
        <end position="829"/>
    </location>
</feature>
<feature type="region of interest" description="Disordered" evidence="14">
    <location>
        <begin position="3792"/>
        <end position="3824"/>
    </location>
</feature>
<dbReference type="Pfam" id="PF00801">
    <property type="entry name" value="PKD"/>
    <property type="match status" value="8"/>
</dbReference>
<dbReference type="Pfam" id="PF00059">
    <property type="entry name" value="Lectin_C"/>
    <property type="match status" value="1"/>
</dbReference>
<dbReference type="SUPFAM" id="SSF49723">
    <property type="entry name" value="Lipase/lipooxygenase domain (PLAT/LH2 domain)"/>
    <property type="match status" value="1"/>
</dbReference>
<feature type="domain" description="PLAT" evidence="19">
    <location>
        <begin position="2726"/>
        <end position="2840"/>
    </location>
</feature>
<dbReference type="InterPro" id="IPR046791">
    <property type="entry name" value="Polycystin_dom"/>
</dbReference>
<evidence type="ECO:0000256" key="1">
    <source>
        <dbReference type="ARBA" id="ARBA00004138"/>
    </source>
</evidence>
<dbReference type="Proteomes" id="UP001059041">
    <property type="component" value="Linkage Group LG18"/>
</dbReference>
<dbReference type="InterPro" id="IPR022409">
    <property type="entry name" value="PKD/Chitinase_dom"/>
</dbReference>
<dbReference type="Pfam" id="PF08016">
    <property type="entry name" value="PKD_channel"/>
    <property type="match status" value="1"/>
</dbReference>
<name>A0A9W7WDJ2_TRIRA</name>
<dbReference type="PROSITE" id="PS51111">
    <property type="entry name" value="REJ"/>
    <property type="match status" value="1"/>
</dbReference>
<feature type="domain" description="PKD" evidence="18">
    <location>
        <begin position="1713"/>
        <end position="1769"/>
    </location>
</feature>
<dbReference type="Pfam" id="PF01477">
    <property type="entry name" value="PLAT"/>
    <property type="match status" value="1"/>
</dbReference>
<dbReference type="InterPro" id="IPR001024">
    <property type="entry name" value="PLAT/LH2_dom"/>
</dbReference>
<evidence type="ECO:0000256" key="5">
    <source>
        <dbReference type="ARBA" id="ARBA00022692"/>
    </source>
</evidence>
<dbReference type="PROSITE" id="PS50221">
    <property type="entry name" value="GAIN_B"/>
    <property type="match status" value="1"/>
</dbReference>
<evidence type="ECO:0000256" key="15">
    <source>
        <dbReference type="SAM" id="Phobius"/>
    </source>
</evidence>
<evidence type="ECO:0000256" key="2">
    <source>
        <dbReference type="ARBA" id="ARBA00004651"/>
    </source>
</evidence>
<feature type="signal peptide" evidence="16">
    <location>
        <begin position="1"/>
        <end position="20"/>
    </location>
</feature>
<dbReference type="Gene3D" id="1.10.287.70">
    <property type="match status" value="1"/>
</dbReference>
<keyword evidence="12" id="KW-0966">Cell projection</keyword>
<protein>
    <submittedName>
        <fullName evidence="22">Polycystin-1-like</fullName>
    </submittedName>
</protein>
<dbReference type="FunFam" id="2.60.40.10:FF:002088">
    <property type="entry name" value="Polycystic kidney disease 1a"/>
    <property type="match status" value="1"/>
</dbReference>
<feature type="domain" description="PKD" evidence="18">
    <location>
        <begin position="664"/>
        <end position="743"/>
    </location>
</feature>
<evidence type="ECO:0000313" key="22">
    <source>
        <dbReference type="EMBL" id="KAI7797207.1"/>
    </source>
</evidence>
<dbReference type="Gene3D" id="3.10.100.10">
    <property type="entry name" value="Mannose-Binding Protein A, subunit A"/>
    <property type="match status" value="1"/>
</dbReference>
<dbReference type="InterPro" id="IPR036392">
    <property type="entry name" value="PLAT/LH2_dom_sf"/>
</dbReference>
<dbReference type="PANTHER" id="PTHR46730:SF2">
    <property type="entry name" value="POLYCYSTIN-1 ISOFORM X1"/>
    <property type="match status" value="1"/>
</dbReference>
<feature type="transmembrane region" description="Helical" evidence="15">
    <location>
        <begin position="3185"/>
        <end position="3209"/>
    </location>
</feature>
<evidence type="ECO:0000259" key="17">
    <source>
        <dbReference type="PROSITE" id="PS50041"/>
    </source>
</evidence>
<dbReference type="PROSITE" id="PS50095">
    <property type="entry name" value="PLAT"/>
    <property type="match status" value="1"/>
</dbReference>
<feature type="transmembrane region" description="Helical" evidence="15">
    <location>
        <begin position="3655"/>
        <end position="3681"/>
    </location>
</feature>
<feature type="transmembrane region" description="Helical" evidence="15">
    <location>
        <begin position="2683"/>
        <end position="2703"/>
    </location>
</feature>
<reference evidence="22" key="1">
    <citation type="submission" date="2021-02" db="EMBL/GenBank/DDBJ databases">
        <title>Comparative genomics reveals that relaxation of natural selection precedes convergent phenotypic evolution of cavefish.</title>
        <authorList>
            <person name="Peng Z."/>
        </authorList>
    </citation>
    <scope>NUCLEOTIDE SEQUENCE</scope>
    <source>
        <tissue evidence="22">Muscle</tissue>
    </source>
</reference>
<feature type="domain" description="GAIN-B" evidence="20">
    <location>
        <begin position="2507"/>
        <end position="2670"/>
    </location>
</feature>
<dbReference type="PROSITE" id="PS50093">
    <property type="entry name" value="PKD"/>
    <property type="match status" value="6"/>
</dbReference>